<dbReference type="InterPro" id="IPR051686">
    <property type="entry name" value="Lipoprotein_DolP"/>
</dbReference>
<dbReference type="PANTHER" id="PTHR34606:SF15">
    <property type="entry name" value="BON DOMAIN-CONTAINING PROTEIN"/>
    <property type="match status" value="1"/>
</dbReference>
<feature type="domain" description="BON" evidence="3">
    <location>
        <begin position="35"/>
        <end position="103"/>
    </location>
</feature>
<reference evidence="5" key="1">
    <citation type="submission" date="2016-10" db="EMBL/GenBank/DDBJ databases">
        <authorList>
            <person name="Varghese N."/>
            <person name="Submissions S."/>
        </authorList>
    </citation>
    <scope>NUCLEOTIDE SEQUENCE [LARGE SCALE GENOMIC DNA]</scope>
    <source>
        <strain evidence="5">CECT 8338</strain>
    </source>
</reference>
<protein>
    <submittedName>
        <fullName evidence="4">Osmotically-inducible protein OsmY, contains BON domain</fullName>
    </submittedName>
</protein>
<dbReference type="InterPro" id="IPR014004">
    <property type="entry name" value="Transpt-assoc_nodulatn_dom_bac"/>
</dbReference>
<dbReference type="STRING" id="1434072.SAMN05216210_2993"/>
<keyword evidence="2" id="KW-0732">Signal</keyword>
<evidence type="ECO:0000256" key="1">
    <source>
        <dbReference type="SAM" id="MobiDB-lite"/>
    </source>
</evidence>
<dbReference type="AlphaFoldDB" id="A0A1H2HF22"/>
<dbReference type="Gene3D" id="3.30.1340.30">
    <property type="match status" value="3"/>
</dbReference>
<dbReference type="PROSITE" id="PS50914">
    <property type="entry name" value="BON"/>
    <property type="match status" value="3"/>
</dbReference>
<proteinExistence type="predicted"/>
<organism evidence="4 5">
    <name type="scientific">Halopseudomonas salegens</name>
    <dbReference type="NCBI Taxonomy" id="1434072"/>
    <lineage>
        <taxon>Bacteria</taxon>
        <taxon>Pseudomonadati</taxon>
        <taxon>Pseudomonadota</taxon>
        <taxon>Gammaproteobacteria</taxon>
        <taxon>Pseudomonadales</taxon>
        <taxon>Pseudomonadaceae</taxon>
        <taxon>Halopseudomonas</taxon>
    </lineage>
</organism>
<name>A0A1H2HF22_9GAMM</name>
<feature type="chain" id="PRO_5009275706" evidence="2">
    <location>
        <begin position="27"/>
        <end position="283"/>
    </location>
</feature>
<keyword evidence="5" id="KW-1185">Reference proteome</keyword>
<gene>
    <name evidence="4" type="ORF">SAMN05216210_2993</name>
</gene>
<dbReference type="PANTHER" id="PTHR34606">
    <property type="entry name" value="BON DOMAIN-CONTAINING PROTEIN"/>
    <property type="match status" value="1"/>
</dbReference>
<accession>A0A1H2HF22</accession>
<evidence type="ECO:0000313" key="5">
    <source>
        <dbReference type="Proteomes" id="UP000243924"/>
    </source>
</evidence>
<feature type="region of interest" description="Disordered" evidence="1">
    <location>
        <begin position="186"/>
        <end position="205"/>
    </location>
</feature>
<evidence type="ECO:0000313" key="4">
    <source>
        <dbReference type="EMBL" id="SDU30396.1"/>
    </source>
</evidence>
<dbReference type="SMART" id="SM00749">
    <property type="entry name" value="BON"/>
    <property type="match status" value="3"/>
</dbReference>
<dbReference type="Proteomes" id="UP000243924">
    <property type="component" value="Chromosome I"/>
</dbReference>
<sequence>MNKHPRHFFKVSALALALATSSIAVIADTTTQGLNDARQETRISTTYELNPYLRDHNLQVTVEDGKATLTGNVTDDVNKALAKEIAQGVEGINSVENNIVVDANHRSAERNNAERGFGERIEDASISAAVKAKLMWSKNAEGLATDVATKNRRVTLSGTANSEADSELAERLAANTRNVVSVDNQLRVEGAANQPQDDRTHKDDQSVMAEAGESISDGWITTKVKSTLLYSSNVSGTDIEVSTDNGVVSLKGVVGSGSEHALAVELAQNVRGVKSVQANELSY</sequence>
<evidence type="ECO:0000256" key="2">
    <source>
        <dbReference type="SAM" id="SignalP"/>
    </source>
</evidence>
<evidence type="ECO:0000259" key="3">
    <source>
        <dbReference type="PROSITE" id="PS50914"/>
    </source>
</evidence>
<feature type="domain" description="BON" evidence="3">
    <location>
        <begin position="122"/>
        <end position="190"/>
    </location>
</feature>
<dbReference type="RefSeq" id="WP_092388401.1">
    <property type="nucleotide sequence ID" value="NZ_LT629787.1"/>
</dbReference>
<feature type="domain" description="BON" evidence="3">
    <location>
        <begin position="216"/>
        <end position="283"/>
    </location>
</feature>
<dbReference type="InterPro" id="IPR007055">
    <property type="entry name" value="BON_dom"/>
</dbReference>
<feature type="signal peptide" evidence="2">
    <location>
        <begin position="1"/>
        <end position="26"/>
    </location>
</feature>
<dbReference type="OrthoDB" id="8910395at2"/>
<dbReference type="Pfam" id="PF04972">
    <property type="entry name" value="BON"/>
    <property type="match status" value="3"/>
</dbReference>
<feature type="compositionally biased region" description="Basic and acidic residues" evidence="1">
    <location>
        <begin position="196"/>
        <end position="205"/>
    </location>
</feature>
<dbReference type="EMBL" id="LT629787">
    <property type="protein sequence ID" value="SDU30396.1"/>
    <property type="molecule type" value="Genomic_DNA"/>
</dbReference>